<proteinExistence type="inferred from homology"/>
<sequence length="162" mass="18022">TGGSAAKFLWDGLPKACTDWSKWRIFSCDERHVPFDDPECSYSIYKSNLFTRVPLSEEHVFPLNPDLFVESAAEDYVRKLGIVFTDGLQRFEVLFLGMGPDRHTCSLFPGHFLLKETSKIAAAISDSPKQPPKRVTLTFPTINNAACAVFASCGTSKVDIVQ</sequence>
<dbReference type="GO" id="GO:0006098">
    <property type="term" value="P:pentose-phosphate shunt"/>
    <property type="evidence" value="ECO:0007669"/>
    <property type="project" value="InterPro"/>
</dbReference>
<dbReference type="InterPro" id="IPR006148">
    <property type="entry name" value="Glc/Gal-6P_isomerase"/>
</dbReference>
<feature type="non-terminal residue" evidence="4">
    <location>
        <position position="162"/>
    </location>
</feature>
<dbReference type="NCBIfam" id="TIGR01198">
    <property type="entry name" value="pgl"/>
    <property type="match status" value="1"/>
</dbReference>
<feature type="non-terminal residue" evidence="4">
    <location>
        <position position="1"/>
    </location>
</feature>
<dbReference type="PANTHER" id="PTHR11054">
    <property type="entry name" value="6-PHOSPHOGLUCONOLACTONASE"/>
    <property type="match status" value="1"/>
</dbReference>
<comment type="catalytic activity">
    <reaction evidence="2">
        <text>6-phospho-D-glucono-1,5-lactone + H2O = 6-phospho-D-gluconate + H(+)</text>
        <dbReference type="Rhea" id="RHEA:12556"/>
        <dbReference type="ChEBI" id="CHEBI:15377"/>
        <dbReference type="ChEBI" id="CHEBI:15378"/>
        <dbReference type="ChEBI" id="CHEBI:57955"/>
        <dbReference type="ChEBI" id="CHEBI:58759"/>
        <dbReference type="EC" id="3.1.1.31"/>
    </reaction>
</comment>
<dbReference type="Proteomes" id="UP001497497">
    <property type="component" value="Unassembled WGS sequence"/>
</dbReference>
<evidence type="ECO:0000313" key="5">
    <source>
        <dbReference type="Proteomes" id="UP001497497"/>
    </source>
</evidence>
<dbReference type="GO" id="GO:0005975">
    <property type="term" value="P:carbohydrate metabolic process"/>
    <property type="evidence" value="ECO:0007669"/>
    <property type="project" value="UniProtKB-UniRule"/>
</dbReference>
<gene>
    <name evidence="4" type="ORF">GSLYS_00015505001</name>
</gene>
<dbReference type="GO" id="GO:0017057">
    <property type="term" value="F:6-phosphogluconolactonase activity"/>
    <property type="evidence" value="ECO:0007669"/>
    <property type="project" value="UniProtKB-UniRule"/>
</dbReference>
<comment type="similarity">
    <text evidence="1 2">Belongs to the glucosamine/galactosamine-6-phosphate isomerase family. 6-phosphogluconolactonase subfamily.</text>
</comment>
<evidence type="ECO:0000256" key="2">
    <source>
        <dbReference type="RuleBase" id="RU365095"/>
    </source>
</evidence>
<evidence type="ECO:0000259" key="3">
    <source>
        <dbReference type="Pfam" id="PF01182"/>
    </source>
</evidence>
<accession>A0AAV2I5C9</accession>
<dbReference type="AlphaFoldDB" id="A0AAV2I5C9"/>
<reference evidence="4 5" key="1">
    <citation type="submission" date="2024-04" db="EMBL/GenBank/DDBJ databases">
        <authorList>
            <consortium name="Genoscope - CEA"/>
            <person name="William W."/>
        </authorList>
    </citation>
    <scope>NUCLEOTIDE SEQUENCE [LARGE SCALE GENOMIC DNA]</scope>
</reference>
<comment type="pathway">
    <text evidence="2">Carbohydrate degradation; pentose phosphate pathway; D-ribulose 5-phosphate from D-glucose 6-phosphate (oxidative stage): step 2/3.</text>
</comment>
<evidence type="ECO:0000256" key="1">
    <source>
        <dbReference type="ARBA" id="ARBA00010662"/>
    </source>
</evidence>
<comment type="caution">
    <text evidence="4">The sequence shown here is derived from an EMBL/GenBank/DDBJ whole genome shotgun (WGS) entry which is preliminary data.</text>
</comment>
<dbReference type="SUPFAM" id="SSF100950">
    <property type="entry name" value="NagB/RpiA/CoA transferase-like"/>
    <property type="match status" value="1"/>
</dbReference>
<dbReference type="CDD" id="cd01400">
    <property type="entry name" value="6PGL"/>
    <property type="match status" value="1"/>
</dbReference>
<name>A0AAV2I5C9_LYMST</name>
<keyword evidence="5" id="KW-1185">Reference proteome</keyword>
<dbReference type="Gene3D" id="3.40.50.1360">
    <property type="match status" value="1"/>
</dbReference>
<dbReference type="InterPro" id="IPR039104">
    <property type="entry name" value="6PGL"/>
</dbReference>
<dbReference type="EC" id="3.1.1.31" evidence="2"/>
<protein>
    <recommendedName>
        <fullName evidence="2">6-phosphogluconolactonase</fullName>
        <shortName evidence="2">6PGL</shortName>
        <ecNumber evidence="2">3.1.1.31</ecNumber>
    </recommendedName>
</protein>
<keyword evidence="2" id="KW-0378">Hydrolase</keyword>
<comment type="function">
    <text evidence="2">Hydrolysis of 6-phosphogluconolactone to 6-phosphogluconate.</text>
</comment>
<feature type="domain" description="Glucosamine/galactosamine-6-phosphate isomerase" evidence="3">
    <location>
        <begin position="1"/>
        <end position="162"/>
    </location>
</feature>
<organism evidence="4 5">
    <name type="scientific">Lymnaea stagnalis</name>
    <name type="common">Great pond snail</name>
    <name type="synonym">Helix stagnalis</name>
    <dbReference type="NCBI Taxonomy" id="6523"/>
    <lineage>
        <taxon>Eukaryota</taxon>
        <taxon>Metazoa</taxon>
        <taxon>Spiralia</taxon>
        <taxon>Lophotrochozoa</taxon>
        <taxon>Mollusca</taxon>
        <taxon>Gastropoda</taxon>
        <taxon>Heterobranchia</taxon>
        <taxon>Euthyneura</taxon>
        <taxon>Panpulmonata</taxon>
        <taxon>Hygrophila</taxon>
        <taxon>Lymnaeoidea</taxon>
        <taxon>Lymnaeidae</taxon>
        <taxon>Lymnaea</taxon>
    </lineage>
</organism>
<dbReference type="EMBL" id="CAXITT010000457">
    <property type="protein sequence ID" value="CAL1541899.1"/>
    <property type="molecule type" value="Genomic_DNA"/>
</dbReference>
<dbReference type="InterPro" id="IPR005900">
    <property type="entry name" value="6-phosphogluconolactonase_DevB"/>
</dbReference>
<dbReference type="Pfam" id="PF01182">
    <property type="entry name" value="Glucosamine_iso"/>
    <property type="match status" value="1"/>
</dbReference>
<dbReference type="PANTHER" id="PTHR11054:SF0">
    <property type="entry name" value="6-PHOSPHOGLUCONOLACTONASE"/>
    <property type="match status" value="1"/>
</dbReference>
<evidence type="ECO:0000313" key="4">
    <source>
        <dbReference type="EMBL" id="CAL1541899.1"/>
    </source>
</evidence>
<dbReference type="InterPro" id="IPR037171">
    <property type="entry name" value="NagB/RpiA_transferase-like"/>
</dbReference>